<evidence type="ECO:0000256" key="2">
    <source>
        <dbReference type="ARBA" id="ARBA00002788"/>
    </source>
</evidence>
<accession>A0A7Y0U2T8</accession>
<dbReference type="InterPro" id="IPR036662">
    <property type="entry name" value="PTS_EIIA_man-typ_sf"/>
</dbReference>
<dbReference type="Proteomes" id="UP000578252">
    <property type="component" value="Unassembled WGS sequence"/>
</dbReference>
<dbReference type="Pfam" id="PF00381">
    <property type="entry name" value="PTS-HPr"/>
    <property type="match status" value="1"/>
</dbReference>
<proteinExistence type="predicted"/>
<comment type="caution">
    <text evidence="11">The sequence shown here is derived from an EMBL/GenBank/DDBJ whole genome shotgun (WGS) entry which is preliminary data.</text>
</comment>
<dbReference type="GO" id="GO:0016020">
    <property type="term" value="C:membrane"/>
    <property type="evidence" value="ECO:0007669"/>
    <property type="project" value="InterPro"/>
</dbReference>
<dbReference type="NCBIfam" id="TIGR01003">
    <property type="entry name" value="PTS_HPr_family"/>
    <property type="match status" value="1"/>
</dbReference>
<dbReference type="Pfam" id="PF03610">
    <property type="entry name" value="EIIA-man"/>
    <property type="match status" value="1"/>
</dbReference>
<evidence type="ECO:0000256" key="8">
    <source>
        <dbReference type="SAM" id="MobiDB-lite"/>
    </source>
</evidence>
<comment type="subunit">
    <text evidence="7">Homodimer. The dihydroxyacetone kinase complex is composed of a homodimer of DhaM, a homodimer of DhaK and the subunit DhaL.</text>
</comment>
<dbReference type="PROSITE" id="PS51096">
    <property type="entry name" value="PTS_EIIA_TYPE_4"/>
    <property type="match status" value="1"/>
</dbReference>
<feature type="domain" description="HPr" evidence="10">
    <location>
        <begin position="167"/>
        <end position="254"/>
    </location>
</feature>
<sequence length="309" mass="31523">MTQVGLVVVSHSRALAEAAVELALIMVHGDKPPLEIAAGTDDGGFGTDAVAVMEAIMSANQGDGVAVFTDLGSALTSTDMALEMLADMGEEIEVRVLPAPFVEGLTAAVVRAALGSDLDTIESEAVNSLAPKLEHLGVAEPPVAGTLPGAASLGASDSEAPHETPPDAQQLVQVVNRDGLHARPAAAVASLAQTFPGEVMLDKSGRRANAKSPISIATLAVTCGDNVQVLGYGEQAEAAVTAITKLIASGFGEERGKIPLPDTTFNSTPDTTLVAVPAAEPDSKPGTKTPTPPPPVWHAPWETPTALKQ</sequence>
<evidence type="ECO:0000256" key="5">
    <source>
        <dbReference type="ARBA" id="ARBA00020422"/>
    </source>
</evidence>
<dbReference type="RefSeq" id="WP_169772445.1">
    <property type="nucleotide sequence ID" value="NZ_JABCUR010000013.1"/>
</dbReference>
<dbReference type="Gene3D" id="3.30.1340.10">
    <property type="entry name" value="HPr-like"/>
    <property type="match status" value="1"/>
</dbReference>
<dbReference type="PANTHER" id="PTHR38594:SF1">
    <property type="entry name" value="PEP-DEPENDENT DIHYDROXYACETONE KINASE, PHOSPHORYL DONOR SUBUNIT DHAM"/>
    <property type="match status" value="1"/>
</dbReference>
<dbReference type="PROSITE" id="PS00369">
    <property type="entry name" value="PTS_HPR_HIS"/>
    <property type="match status" value="1"/>
</dbReference>
<dbReference type="InterPro" id="IPR035895">
    <property type="entry name" value="HPr-like_sf"/>
</dbReference>
<feature type="domain" description="PTS EIIA type-4" evidence="9">
    <location>
        <begin position="3"/>
        <end position="133"/>
    </location>
</feature>
<comment type="function">
    <text evidence="2">Component of the dihydroxyacetone kinase complex, which is responsible for the phosphoenolpyruvate (PEP)-dependent phosphorylation of dihydroxyacetone. DhaM serves as the phosphoryl donor. Is phosphorylated by phosphoenolpyruvate in an EI- and HPr-dependent reaction, and a phosphorelay system on histidine residues finally leads to phosphoryl transfer to DhaL and dihydroxyacetone.</text>
</comment>
<dbReference type="PANTHER" id="PTHR38594">
    <property type="entry name" value="PEP-DEPENDENT DIHYDROXYACETONE KINASE, PHOSPHORYL DONOR SUBUNIT DHAM"/>
    <property type="match status" value="1"/>
</dbReference>
<dbReference type="NCBIfam" id="TIGR02364">
    <property type="entry name" value="dha_pts"/>
    <property type="match status" value="1"/>
</dbReference>
<dbReference type="AlphaFoldDB" id="A0A7Y0U2T8"/>
<dbReference type="InterPro" id="IPR001020">
    <property type="entry name" value="PTS_HPr_His_P_site"/>
</dbReference>
<reference evidence="11 12" key="1">
    <citation type="submission" date="2020-04" db="EMBL/GenBank/DDBJ databases">
        <title>Antimicrobial susceptibility and clonality of vaginal-derived multi-drug resistant Mobiluncus isolates in China.</title>
        <authorList>
            <person name="Zhang X."/>
        </authorList>
    </citation>
    <scope>NUCLEOTIDE SEQUENCE [LARGE SCALE GENOMIC DNA]</scope>
    <source>
        <strain evidence="11 12">13</strain>
    </source>
</reference>
<dbReference type="EMBL" id="JABCUR010000013">
    <property type="protein sequence ID" value="NMW65931.1"/>
    <property type="molecule type" value="Genomic_DNA"/>
</dbReference>
<evidence type="ECO:0000259" key="9">
    <source>
        <dbReference type="PROSITE" id="PS51096"/>
    </source>
</evidence>
<dbReference type="InterPro" id="IPR039643">
    <property type="entry name" value="DhaM"/>
</dbReference>
<dbReference type="GO" id="GO:0019563">
    <property type="term" value="P:glycerol catabolic process"/>
    <property type="evidence" value="ECO:0007669"/>
    <property type="project" value="InterPro"/>
</dbReference>
<dbReference type="Gene3D" id="3.40.50.510">
    <property type="entry name" value="Phosphotransferase system, mannose-type IIA component"/>
    <property type="match status" value="1"/>
</dbReference>
<dbReference type="CDD" id="cd00367">
    <property type="entry name" value="PTS-HPr_like"/>
    <property type="match status" value="1"/>
</dbReference>
<feature type="region of interest" description="Disordered" evidence="8">
    <location>
        <begin position="277"/>
        <end position="309"/>
    </location>
</feature>
<evidence type="ECO:0000313" key="11">
    <source>
        <dbReference type="EMBL" id="NMW65931.1"/>
    </source>
</evidence>
<dbReference type="GO" id="GO:0047324">
    <property type="term" value="F:phosphoenolpyruvate-glycerone phosphotransferase activity"/>
    <property type="evidence" value="ECO:0007669"/>
    <property type="project" value="UniProtKB-EC"/>
</dbReference>
<dbReference type="SUPFAM" id="SSF55594">
    <property type="entry name" value="HPr-like"/>
    <property type="match status" value="1"/>
</dbReference>
<dbReference type="EC" id="2.7.1.121" evidence="4"/>
<evidence type="ECO:0000256" key="1">
    <source>
        <dbReference type="ARBA" id="ARBA00001113"/>
    </source>
</evidence>
<name>A0A7Y0U2T8_9ACTO</name>
<dbReference type="GO" id="GO:0009401">
    <property type="term" value="P:phosphoenolpyruvate-dependent sugar phosphotransferase system"/>
    <property type="evidence" value="ECO:0007669"/>
    <property type="project" value="InterPro"/>
</dbReference>
<comment type="function">
    <text evidence="3">General (non sugar-specific) component of the phosphoenolpyruvate-dependent sugar phosphotransferase system (sugar PTS). This major carbohydrate active-transport system catalyzes the phosphorylation of incoming sugar substrates concomitantly with their translocation across the cell membrane. The phosphoryl group from phosphoenolpyruvate (PEP) is transferred to the phosphoryl carrier protein HPr by enzyme I. Phospho-HPr then transfers it to the PTS EIIA domain.</text>
</comment>
<feature type="compositionally biased region" description="Low complexity" evidence="8">
    <location>
        <begin position="298"/>
        <end position="309"/>
    </location>
</feature>
<evidence type="ECO:0000256" key="3">
    <source>
        <dbReference type="ARBA" id="ARBA00003681"/>
    </source>
</evidence>
<dbReference type="PROSITE" id="PS51350">
    <property type="entry name" value="PTS_HPR_DOM"/>
    <property type="match status" value="1"/>
</dbReference>
<protein>
    <recommendedName>
        <fullName evidence="5">Phosphocarrier protein HPr</fullName>
        <ecNumber evidence="4">2.7.1.121</ecNumber>
    </recommendedName>
</protein>
<dbReference type="PRINTS" id="PR00107">
    <property type="entry name" value="PHOSPHOCPHPR"/>
</dbReference>
<comment type="catalytic activity">
    <reaction evidence="1">
        <text>dihydroxyacetone + phosphoenolpyruvate = dihydroxyacetone phosphate + pyruvate</text>
        <dbReference type="Rhea" id="RHEA:18381"/>
        <dbReference type="ChEBI" id="CHEBI:15361"/>
        <dbReference type="ChEBI" id="CHEBI:16016"/>
        <dbReference type="ChEBI" id="CHEBI:57642"/>
        <dbReference type="ChEBI" id="CHEBI:58702"/>
        <dbReference type="EC" id="2.7.1.121"/>
    </reaction>
</comment>
<dbReference type="InterPro" id="IPR004701">
    <property type="entry name" value="PTS_EIIA_man-typ"/>
</dbReference>
<dbReference type="InterPro" id="IPR012844">
    <property type="entry name" value="DhaM_N"/>
</dbReference>
<gene>
    <name evidence="11" type="ORF">HHJ78_10550</name>
</gene>
<evidence type="ECO:0000256" key="7">
    <source>
        <dbReference type="ARBA" id="ARBA00046577"/>
    </source>
</evidence>
<evidence type="ECO:0000259" key="10">
    <source>
        <dbReference type="PROSITE" id="PS51350"/>
    </source>
</evidence>
<dbReference type="InterPro" id="IPR000032">
    <property type="entry name" value="HPr-like"/>
</dbReference>
<evidence type="ECO:0000313" key="12">
    <source>
        <dbReference type="Proteomes" id="UP000578252"/>
    </source>
</evidence>
<evidence type="ECO:0000256" key="6">
    <source>
        <dbReference type="ARBA" id="ARBA00022679"/>
    </source>
</evidence>
<evidence type="ECO:0000256" key="4">
    <source>
        <dbReference type="ARBA" id="ARBA00012095"/>
    </source>
</evidence>
<organism evidence="11 12">
    <name type="scientific">Mobiluncus mulieris</name>
    <dbReference type="NCBI Taxonomy" id="2052"/>
    <lineage>
        <taxon>Bacteria</taxon>
        <taxon>Bacillati</taxon>
        <taxon>Actinomycetota</taxon>
        <taxon>Actinomycetes</taxon>
        <taxon>Actinomycetales</taxon>
        <taxon>Actinomycetaceae</taxon>
        <taxon>Mobiluncus</taxon>
    </lineage>
</organism>
<keyword evidence="6" id="KW-0808">Transferase</keyword>
<dbReference type="SUPFAM" id="SSF53062">
    <property type="entry name" value="PTS system fructose IIA component-like"/>
    <property type="match status" value="1"/>
</dbReference>